<feature type="region of interest" description="Disordered" evidence="3">
    <location>
        <begin position="482"/>
        <end position="554"/>
    </location>
</feature>
<feature type="domain" description="DUF676" evidence="4">
    <location>
        <begin position="236"/>
        <end position="460"/>
    </location>
</feature>
<reference evidence="5 6" key="1">
    <citation type="submission" date="2024-01" db="EMBL/GenBank/DDBJ databases">
        <authorList>
            <consortium name="Genoscope - CEA"/>
            <person name="William W."/>
        </authorList>
    </citation>
    <scope>NUCLEOTIDE SEQUENCE [LARGE SCALE GENOMIC DNA]</scope>
    <source>
        <strain evidence="5 6">29B2s-10</strain>
    </source>
</reference>
<evidence type="ECO:0000313" key="5">
    <source>
        <dbReference type="EMBL" id="CAK7921507.1"/>
    </source>
</evidence>
<accession>A0ABP0EKU7</accession>
<sequence>MNRDIWYRDKDSLQLGGVTRYVVRYTHTDLDVGDTGSAGVTARTAPVYFRLKNTENASIRAIHLLNGPFTLYCHVVPCNYQHKKEYVPQNDMDSQEVVFDNEIKPGQTFNVPLILNSNSLRETLAGGSNVYEWSIDIISQIVITTYTYIEYDFMVGDNLDIMKKVNHGPLNSGTMPFTRLASGFSPTYSSNHSEGGLNNKYSRDSIPKLATSLNPSLEVTKKTAKELWNTKPPDPKSPVHLIIITHGIFSNTYADMLYLKEEIESNSGQNVLVRGYSGNAGHTERGVKRLGIAVAEYVLEIIPELQKQYSIDKISFIGHSLGGVVQLYAMKYILWSEGEDYFRKQSIIPEHLICMATPLLGVLNEMSFWISWFLDIGALGKTGRDLTLSKKIPTIKDIKMSRASTNTKGHHHNYHYLPRDNFKPLLETLPNDPLQSFLKQFSHLTLYANAVNDGIVPLRTSSLLYLDWEALGDVGGIKAEEKKGVHNTTKDEKDGRQSQLSDSEHDEEDVETVGGGQVGEEVDDAGENQISIGEVPNDDEDTQTSKLKEGKKSFKPKSHISKYLELMALNVNIKPSKKTKRKISRRERKFMMISAKGIDPLEKENDANISSTPTNESRDVSSDGEYYPQLNIPPKASAIESALNTLLCPIPSPKYVINPESRPSIIFHDKFYSFSNIPQTTHVSRRNRIGEILFKYHDSKAEKQVKIAQKYHDGLTWRKVLVHLPPDAHNNIVVRRRFANGYGWGVVDHIVHLFQEDIGAKKTKSKM</sequence>
<evidence type="ECO:0000256" key="2">
    <source>
        <dbReference type="ARBA" id="ARBA00022963"/>
    </source>
</evidence>
<dbReference type="EMBL" id="OZ004260">
    <property type="protein sequence ID" value="CAK7921507.1"/>
    <property type="molecule type" value="Genomic_DNA"/>
</dbReference>
<dbReference type="PIRSF" id="PIRSF005412">
    <property type="entry name" value="UCP005412_abhydr"/>
    <property type="match status" value="1"/>
</dbReference>
<feature type="region of interest" description="Disordered" evidence="3">
    <location>
        <begin position="601"/>
        <end position="624"/>
    </location>
</feature>
<dbReference type="SUPFAM" id="SSF53474">
    <property type="entry name" value="alpha/beta-Hydrolases"/>
    <property type="match status" value="1"/>
</dbReference>
<dbReference type="Gene3D" id="3.40.50.1820">
    <property type="entry name" value="alpha/beta hydrolase"/>
    <property type="match status" value="1"/>
</dbReference>
<dbReference type="InterPro" id="IPR007751">
    <property type="entry name" value="DUF676_lipase-like"/>
</dbReference>
<dbReference type="PANTHER" id="PTHR12482:SF62">
    <property type="entry name" value="LIPASE ROG1-RELATED"/>
    <property type="match status" value="1"/>
</dbReference>
<evidence type="ECO:0000256" key="1">
    <source>
        <dbReference type="ARBA" id="ARBA00007920"/>
    </source>
</evidence>
<organism evidence="5 6">
    <name type="scientific">[Candida] anglica</name>
    <dbReference type="NCBI Taxonomy" id="148631"/>
    <lineage>
        <taxon>Eukaryota</taxon>
        <taxon>Fungi</taxon>
        <taxon>Dikarya</taxon>
        <taxon>Ascomycota</taxon>
        <taxon>Saccharomycotina</taxon>
        <taxon>Pichiomycetes</taxon>
        <taxon>Debaryomycetaceae</taxon>
        <taxon>Kurtzmaniella</taxon>
    </lineage>
</organism>
<gene>
    <name evidence="5" type="ORF">CAAN4_H15082</name>
</gene>
<proteinExistence type="inferred from homology"/>
<evidence type="ECO:0000259" key="4">
    <source>
        <dbReference type="Pfam" id="PF05057"/>
    </source>
</evidence>
<protein>
    <submittedName>
        <fullName evidence="5">Lipase YDL109C</fullName>
    </submittedName>
</protein>
<evidence type="ECO:0000256" key="3">
    <source>
        <dbReference type="SAM" id="MobiDB-lite"/>
    </source>
</evidence>
<name>A0ABP0EKU7_9ASCO</name>
<feature type="compositionally biased region" description="Basic and acidic residues" evidence="3">
    <location>
        <begin position="482"/>
        <end position="496"/>
    </location>
</feature>
<keyword evidence="2" id="KW-0443">Lipid metabolism</keyword>
<keyword evidence="6" id="KW-1185">Reference proteome</keyword>
<evidence type="ECO:0000313" key="6">
    <source>
        <dbReference type="Proteomes" id="UP001497600"/>
    </source>
</evidence>
<dbReference type="Pfam" id="PF05057">
    <property type="entry name" value="DUF676"/>
    <property type="match status" value="1"/>
</dbReference>
<keyword evidence="2" id="KW-0442">Lipid degradation</keyword>
<dbReference type="Proteomes" id="UP001497600">
    <property type="component" value="Chromosome H"/>
</dbReference>
<dbReference type="InterPro" id="IPR044294">
    <property type="entry name" value="Lipase-like"/>
</dbReference>
<comment type="similarity">
    <text evidence="1">Belongs to the putative lipase ROG1 family.</text>
</comment>
<dbReference type="PANTHER" id="PTHR12482">
    <property type="entry name" value="LIPASE ROG1-RELATED-RELATED"/>
    <property type="match status" value="1"/>
</dbReference>
<dbReference type="InterPro" id="IPR016445">
    <property type="entry name" value="Rog1_fam"/>
</dbReference>
<dbReference type="InterPro" id="IPR029058">
    <property type="entry name" value="AB_hydrolase_fold"/>
</dbReference>